<dbReference type="Gene3D" id="2.10.109.10">
    <property type="entry name" value="Umud Fragment, subunit A"/>
    <property type="match status" value="1"/>
</dbReference>
<keyword evidence="1" id="KW-0805">Transcription regulation</keyword>
<keyword evidence="2" id="KW-0238">DNA-binding</keyword>
<dbReference type="SUPFAM" id="SSF51306">
    <property type="entry name" value="LexA/Signal peptidase"/>
    <property type="match status" value="1"/>
</dbReference>
<dbReference type="InterPro" id="IPR039418">
    <property type="entry name" value="LexA-like"/>
</dbReference>
<keyword evidence="6" id="KW-1185">Reference proteome</keyword>
<evidence type="ECO:0000256" key="2">
    <source>
        <dbReference type="ARBA" id="ARBA00023125"/>
    </source>
</evidence>
<dbReference type="EMBL" id="MTAC01000005">
    <property type="protein sequence ID" value="OSI36120.1"/>
    <property type="molecule type" value="Genomic_DNA"/>
</dbReference>
<evidence type="ECO:0000256" key="1">
    <source>
        <dbReference type="ARBA" id="ARBA00023015"/>
    </source>
</evidence>
<dbReference type="Proteomes" id="UP000193346">
    <property type="component" value="Unassembled WGS sequence"/>
</dbReference>
<dbReference type="PANTHER" id="PTHR40661">
    <property type="match status" value="1"/>
</dbReference>
<dbReference type="Pfam" id="PF00717">
    <property type="entry name" value="Peptidase_S24"/>
    <property type="match status" value="1"/>
</dbReference>
<proteinExistence type="predicted"/>
<feature type="domain" description="Peptidase S24/S26A/S26B/S26C" evidence="4">
    <location>
        <begin position="141"/>
        <end position="261"/>
    </location>
</feature>
<evidence type="ECO:0000313" key="5">
    <source>
        <dbReference type="EMBL" id="OSI36120.1"/>
    </source>
</evidence>
<comment type="caution">
    <text evidence="5">The sequence shown here is derived from an EMBL/GenBank/DDBJ whole genome shotgun (WGS) entry which is preliminary data.</text>
</comment>
<evidence type="ECO:0000313" key="6">
    <source>
        <dbReference type="Proteomes" id="UP000193346"/>
    </source>
</evidence>
<sequence>MAVLKLDTAQITEISKKAKELGINSELPSSKPGVADKAEREKWEFEMIPSKGGRHGMKKLYTIPAYIVDGLEEKGLLHLIESGLEEAPQVGTLPSESNIYKENEAPAPRERTEFTLSYSKWAEKQERGNIVPVRYYKEVFASAGNGAIPWDNDPEAMWFRDSFFKYLGLKPADCFCTRVDGDSMHPTLIDQGTVLWHAVTQYTREGIYLFRQGEELRVKRLQRLNINSFNIISDNPNKGIYPTTELDLSQAEPHDFEILGRYLWSCGIAK</sequence>
<gene>
    <name evidence="5" type="ORF">BV913_02890</name>
</gene>
<protein>
    <recommendedName>
        <fullName evidence="4">Peptidase S24/S26A/S26B/S26C domain-containing protein</fullName>
    </recommendedName>
</protein>
<dbReference type="InterPro" id="IPR036286">
    <property type="entry name" value="LexA/Signal_pep-like_sf"/>
</dbReference>
<dbReference type="InterPro" id="IPR015927">
    <property type="entry name" value="Peptidase_S24_S26A/B/C"/>
</dbReference>
<accession>A0ABX3WPN5</accession>
<evidence type="ECO:0000256" key="3">
    <source>
        <dbReference type="ARBA" id="ARBA00023163"/>
    </source>
</evidence>
<organism evidence="5 6">
    <name type="scientific">Neisseria dumasiana</name>
    <dbReference type="NCBI Taxonomy" id="1931275"/>
    <lineage>
        <taxon>Bacteria</taxon>
        <taxon>Pseudomonadati</taxon>
        <taxon>Pseudomonadota</taxon>
        <taxon>Betaproteobacteria</taxon>
        <taxon>Neisseriales</taxon>
        <taxon>Neisseriaceae</taxon>
        <taxon>Neisseria</taxon>
    </lineage>
</organism>
<reference evidence="5 6" key="1">
    <citation type="submission" date="2017-01" db="EMBL/GenBank/DDBJ databases">
        <authorList>
            <person name="Wolfgang W.J."/>
            <person name="Cole J."/>
            <person name="Wroblewski D."/>
            <person name="Mcginnis J."/>
            <person name="Musser K.A."/>
        </authorList>
    </citation>
    <scope>NUCLEOTIDE SEQUENCE [LARGE SCALE GENOMIC DNA]</scope>
    <source>
        <strain evidence="5 6">93087</strain>
    </source>
</reference>
<dbReference type="RefSeq" id="WP_085417964.1">
    <property type="nucleotide sequence ID" value="NZ_CP091509.1"/>
</dbReference>
<evidence type="ECO:0000259" key="4">
    <source>
        <dbReference type="Pfam" id="PF00717"/>
    </source>
</evidence>
<keyword evidence="3" id="KW-0804">Transcription</keyword>
<dbReference type="CDD" id="cd06529">
    <property type="entry name" value="S24_LexA-like"/>
    <property type="match status" value="1"/>
</dbReference>
<name>A0ABX3WPN5_9NEIS</name>
<dbReference type="PANTHER" id="PTHR40661:SF3">
    <property type="entry name" value="FELS-1 PROPHAGE TRANSCRIPTIONAL REGULATOR"/>
    <property type="match status" value="1"/>
</dbReference>